<dbReference type="RefSeq" id="WP_189461239.1">
    <property type="nucleotide sequence ID" value="NZ_BMYO01000006.1"/>
</dbReference>
<comment type="caution">
    <text evidence="7">The sequence shown here is derived from an EMBL/GenBank/DDBJ whole genome shotgun (WGS) entry which is preliminary data.</text>
</comment>
<protein>
    <recommendedName>
        <fullName evidence="6">Integral membrane bound transporter domain-containing protein</fullName>
    </recommendedName>
</protein>
<dbReference type="Proteomes" id="UP000604737">
    <property type="component" value="Unassembled WGS sequence"/>
</dbReference>
<gene>
    <name evidence="7" type="ORF">GCM10007350_25230</name>
</gene>
<dbReference type="InterPro" id="IPR049453">
    <property type="entry name" value="Memb_transporter_dom"/>
</dbReference>
<name>A0ABQ3H364_9NEIS</name>
<feature type="transmembrane region" description="Helical" evidence="5">
    <location>
        <begin position="191"/>
        <end position="210"/>
    </location>
</feature>
<keyword evidence="4 5" id="KW-0472">Membrane</keyword>
<evidence type="ECO:0000259" key="6">
    <source>
        <dbReference type="Pfam" id="PF13515"/>
    </source>
</evidence>
<evidence type="ECO:0000313" key="7">
    <source>
        <dbReference type="EMBL" id="GHD65071.1"/>
    </source>
</evidence>
<feature type="transmembrane region" description="Helical" evidence="5">
    <location>
        <begin position="66"/>
        <end position="85"/>
    </location>
</feature>
<sequence>MRLPLHLLQLRNDPLPWRKAVCALVSVTLPALVAVWRGEPLGLLFAAIGGLYASMVDFGGAFSHRLLTQLGGLVLIVASAALGVLMSAEPYWLLPLLALLAFGVGWCDGTNLALETILRMAVLALLIYGFTPGLPAGMLPYAVLGVATGMVAVGLDGWLFRHRHLSAQDPLRLRRNLLRIRGGATAGWRHALAFSSVVSMALLIALALHFERPAWVAASTLFVLRPDGPDSLRRLFQTCIGTMVGLSLTWVIVRLGHAPLVLLGWIAFFAFIRPLALALNYWLGAAAMTALVLVLLDIVYLPHGGDIHLLRVRLLDTLSGSAVALAGLLIFNPAARRHLGARLDDA</sequence>
<evidence type="ECO:0000313" key="8">
    <source>
        <dbReference type="Proteomes" id="UP000604737"/>
    </source>
</evidence>
<keyword evidence="3 5" id="KW-1133">Transmembrane helix</keyword>
<evidence type="ECO:0000256" key="4">
    <source>
        <dbReference type="ARBA" id="ARBA00023136"/>
    </source>
</evidence>
<feature type="domain" description="Integral membrane bound transporter" evidence="6">
    <location>
        <begin position="201"/>
        <end position="326"/>
    </location>
</feature>
<keyword evidence="8" id="KW-1185">Reference proteome</keyword>
<organism evidence="7 8">
    <name type="scientific">Jeongeupia chitinilytica</name>
    <dbReference type="NCBI Taxonomy" id="1041641"/>
    <lineage>
        <taxon>Bacteria</taxon>
        <taxon>Pseudomonadati</taxon>
        <taxon>Pseudomonadota</taxon>
        <taxon>Betaproteobacteria</taxon>
        <taxon>Neisseriales</taxon>
        <taxon>Chitinibacteraceae</taxon>
        <taxon>Jeongeupia</taxon>
    </lineage>
</organism>
<evidence type="ECO:0000256" key="1">
    <source>
        <dbReference type="ARBA" id="ARBA00004141"/>
    </source>
</evidence>
<feature type="transmembrane region" description="Helical" evidence="5">
    <location>
        <begin position="42"/>
        <end position="59"/>
    </location>
</feature>
<reference evidence="8" key="1">
    <citation type="journal article" date="2019" name="Int. J. Syst. Evol. Microbiol.">
        <title>The Global Catalogue of Microorganisms (GCM) 10K type strain sequencing project: providing services to taxonomists for standard genome sequencing and annotation.</title>
        <authorList>
            <consortium name="The Broad Institute Genomics Platform"/>
            <consortium name="The Broad Institute Genome Sequencing Center for Infectious Disease"/>
            <person name="Wu L."/>
            <person name="Ma J."/>
        </authorList>
    </citation>
    <scope>NUCLEOTIDE SEQUENCE [LARGE SCALE GENOMIC DNA]</scope>
    <source>
        <strain evidence="8">KCTC 23701</strain>
    </source>
</reference>
<feature type="transmembrane region" description="Helical" evidence="5">
    <location>
        <begin position="116"/>
        <end position="135"/>
    </location>
</feature>
<proteinExistence type="predicted"/>
<dbReference type="Pfam" id="PF13515">
    <property type="entry name" value="FUSC_2"/>
    <property type="match status" value="1"/>
</dbReference>
<feature type="transmembrane region" description="Helical" evidence="5">
    <location>
        <begin position="91"/>
        <end position="109"/>
    </location>
</feature>
<evidence type="ECO:0000256" key="3">
    <source>
        <dbReference type="ARBA" id="ARBA00022989"/>
    </source>
</evidence>
<evidence type="ECO:0000256" key="2">
    <source>
        <dbReference type="ARBA" id="ARBA00022692"/>
    </source>
</evidence>
<accession>A0ABQ3H364</accession>
<feature type="transmembrane region" description="Helical" evidence="5">
    <location>
        <begin position="314"/>
        <end position="335"/>
    </location>
</feature>
<feature type="transmembrane region" description="Helical" evidence="5">
    <location>
        <begin position="20"/>
        <end position="36"/>
    </location>
</feature>
<feature type="transmembrane region" description="Helical" evidence="5">
    <location>
        <begin position="282"/>
        <end position="302"/>
    </location>
</feature>
<dbReference type="EMBL" id="BMYO01000006">
    <property type="protein sequence ID" value="GHD65071.1"/>
    <property type="molecule type" value="Genomic_DNA"/>
</dbReference>
<comment type="subcellular location">
    <subcellularLocation>
        <location evidence="1">Membrane</location>
        <topology evidence="1">Multi-pass membrane protein</topology>
    </subcellularLocation>
</comment>
<feature type="transmembrane region" description="Helical" evidence="5">
    <location>
        <begin position="260"/>
        <end position="276"/>
    </location>
</feature>
<keyword evidence="2 5" id="KW-0812">Transmembrane</keyword>
<feature type="transmembrane region" description="Helical" evidence="5">
    <location>
        <begin position="141"/>
        <end position="160"/>
    </location>
</feature>
<evidence type="ECO:0000256" key="5">
    <source>
        <dbReference type="SAM" id="Phobius"/>
    </source>
</evidence>